<dbReference type="InterPro" id="IPR036259">
    <property type="entry name" value="MFS_trans_sf"/>
</dbReference>
<dbReference type="AlphaFoldDB" id="A0A5E4VSG0"/>
<dbReference type="SUPFAM" id="SSF103473">
    <property type="entry name" value="MFS general substrate transporter"/>
    <property type="match status" value="1"/>
</dbReference>
<evidence type="ECO:0000313" key="7">
    <source>
        <dbReference type="EMBL" id="VVE14204.1"/>
    </source>
</evidence>
<evidence type="ECO:0000256" key="2">
    <source>
        <dbReference type="ARBA" id="ARBA00022989"/>
    </source>
</evidence>
<feature type="transmembrane region" description="Helical" evidence="4">
    <location>
        <begin position="277"/>
        <end position="295"/>
    </location>
</feature>
<feature type="transmembrane region" description="Helical" evidence="4">
    <location>
        <begin position="251"/>
        <end position="270"/>
    </location>
</feature>
<feature type="transmembrane region" description="Helical" evidence="4">
    <location>
        <begin position="76"/>
        <end position="95"/>
    </location>
</feature>
<evidence type="ECO:0000256" key="4">
    <source>
        <dbReference type="SAM" id="Phobius"/>
    </source>
</evidence>
<feature type="transmembrane region" description="Helical" evidence="4">
    <location>
        <begin position="341"/>
        <end position="363"/>
    </location>
</feature>
<keyword evidence="8" id="KW-1185">Reference proteome</keyword>
<feature type="transmembrane region" description="Helical" evidence="4">
    <location>
        <begin position="166"/>
        <end position="191"/>
    </location>
</feature>
<feature type="signal peptide" evidence="5">
    <location>
        <begin position="1"/>
        <end position="20"/>
    </location>
</feature>
<feature type="transmembrane region" description="Helical" evidence="4">
    <location>
        <begin position="212"/>
        <end position="231"/>
    </location>
</feature>
<dbReference type="RefSeq" id="WP_150576334.1">
    <property type="nucleotide sequence ID" value="NZ_CABPSN010000003.1"/>
</dbReference>
<keyword evidence="5" id="KW-0732">Signal</keyword>
<dbReference type="PANTHER" id="PTHR23534">
    <property type="entry name" value="MFS PERMEASE"/>
    <property type="match status" value="1"/>
</dbReference>
<dbReference type="PANTHER" id="PTHR23534:SF1">
    <property type="entry name" value="MAJOR FACILITATOR SUPERFAMILY PROTEIN"/>
    <property type="match status" value="1"/>
</dbReference>
<dbReference type="Gene3D" id="1.20.1250.20">
    <property type="entry name" value="MFS general substrate transporter like domains"/>
    <property type="match status" value="1"/>
</dbReference>
<organism evidence="7 8">
    <name type="scientific">Pandoraea aquatica</name>
    <dbReference type="NCBI Taxonomy" id="2508290"/>
    <lineage>
        <taxon>Bacteria</taxon>
        <taxon>Pseudomonadati</taxon>
        <taxon>Pseudomonadota</taxon>
        <taxon>Betaproteobacteria</taxon>
        <taxon>Burkholderiales</taxon>
        <taxon>Burkholderiaceae</taxon>
        <taxon>Pandoraea</taxon>
    </lineage>
</organism>
<evidence type="ECO:0000256" key="5">
    <source>
        <dbReference type="SAM" id="SignalP"/>
    </source>
</evidence>
<reference evidence="7 8" key="1">
    <citation type="submission" date="2019-08" db="EMBL/GenBank/DDBJ databases">
        <authorList>
            <person name="Peeters C."/>
        </authorList>
    </citation>
    <scope>NUCLEOTIDE SEQUENCE [LARGE SCALE GENOMIC DNA]</scope>
    <source>
        <strain evidence="7 8">LMG 31011</strain>
    </source>
</reference>
<feature type="domain" description="Major facilitator superfamily (MFS) profile" evidence="6">
    <location>
        <begin position="211"/>
        <end position="398"/>
    </location>
</feature>
<proteinExistence type="predicted"/>
<feature type="transmembrane region" description="Helical" evidence="4">
    <location>
        <begin position="301"/>
        <end position="320"/>
    </location>
</feature>
<dbReference type="InterPro" id="IPR011701">
    <property type="entry name" value="MFS"/>
</dbReference>
<feature type="transmembrane region" description="Helical" evidence="4">
    <location>
        <begin position="135"/>
        <end position="154"/>
    </location>
</feature>
<dbReference type="Pfam" id="PF07690">
    <property type="entry name" value="MFS_1"/>
    <property type="match status" value="1"/>
</dbReference>
<gene>
    <name evidence="7" type="ORF">PAQ31011_02814</name>
</gene>
<evidence type="ECO:0000313" key="8">
    <source>
        <dbReference type="Proteomes" id="UP000366819"/>
    </source>
</evidence>
<dbReference type="OrthoDB" id="8558006at2"/>
<feature type="transmembrane region" description="Helical" evidence="4">
    <location>
        <begin position="101"/>
        <end position="123"/>
    </location>
</feature>
<dbReference type="PROSITE" id="PS50850">
    <property type="entry name" value="MFS"/>
    <property type="match status" value="1"/>
</dbReference>
<protein>
    <submittedName>
        <fullName evidence="7">MFS transporter</fullName>
    </submittedName>
</protein>
<keyword evidence="3 4" id="KW-0472">Membrane</keyword>
<evidence type="ECO:0000259" key="6">
    <source>
        <dbReference type="PROSITE" id="PS50850"/>
    </source>
</evidence>
<dbReference type="Proteomes" id="UP000366819">
    <property type="component" value="Unassembled WGS sequence"/>
</dbReference>
<sequence length="398" mass="41452">MAFVSLNSNVLRLSAAQALAGANAAVVYATAAVIGHGLSPDPALSTLPVTIFVLGMALSTIPVGKLVQRVGRRASFLLGNALGIVDGLLAGIAILTKSFPLFCFAMVFGGAYAAIVLTFRFAAAECVGPDERAKALSTVMAGGVFAGVVGPQLVTFSMDLIPGSLFAATYFGSAVAALLSACVLAGIRFDAPPSMVWADGRSTSALMRQPRLITAIVCGAVVYMLMNFLMTSAPLAMEICGIPQSTANLGIQWHIVAMYGPSFVTGSLISRFGANRVVLAGLLLMFASALVGLAGNSSHHFVILLILLGVGWNFGFLGASSLVLECHTPQEKSRVQSLNDFFVFGTMLIGSFLSGGLLSTFGWETVCKFALIPLTIATVCISLISMRRDRGLPAQSAR</sequence>
<keyword evidence="1 4" id="KW-0812">Transmembrane</keyword>
<dbReference type="EMBL" id="CABPSN010000003">
    <property type="protein sequence ID" value="VVE14204.1"/>
    <property type="molecule type" value="Genomic_DNA"/>
</dbReference>
<evidence type="ECO:0000256" key="3">
    <source>
        <dbReference type="ARBA" id="ARBA00023136"/>
    </source>
</evidence>
<name>A0A5E4VSG0_9BURK</name>
<accession>A0A5E4VSG0</accession>
<evidence type="ECO:0000256" key="1">
    <source>
        <dbReference type="ARBA" id="ARBA00022692"/>
    </source>
</evidence>
<feature type="chain" id="PRO_5023039921" evidence="5">
    <location>
        <begin position="21"/>
        <end position="398"/>
    </location>
</feature>
<feature type="transmembrane region" description="Helical" evidence="4">
    <location>
        <begin position="45"/>
        <end position="64"/>
    </location>
</feature>
<dbReference type="GO" id="GO:0022857">
    <property type="term" value="F:transmembrane transporter activity"/>
    <property type="evidence" value="ECO:0007669"/>
    <property type="project" value="InterPro"/>
</dbReference>
<dbReference type="InterPro" id="IPR020846">
    <property type="entry name" value="MFS_dom"/>
</dbReference>
<keyword evidence="2 4" id="KW-1133">Transmembrane helix</keyword>
<feature type="transmembrane region" description="Helical" evidence="4">
    <location>
        <begin position="369"/>
        <end position="386"/>
    </location>
</feature>